<comment type="caution">
    <text evidence="1">The sequence shown here is derived from an EMBL/GenBank/DDBJ whole genome shotgun (WGS) entry which is preliminary data.</text>
</comment>
<dbReference type="Proteomes" id="UP001501822">
    <property type="component" value="Unassembled WGS sequence"/>
</dbReference>
<proteinExistence type="predicted"/>
<accession>A0ABN0WYZ7</accession>
<evidence type="ECO:0000313" key="1">
    <source>
        <dbReference type="EMBL" id="GAA0350911.1"/>
    </source>
</evidence>
<name>A0ABN0WYZ7_9ACTN</name>
<reference evidence="1 2" key="1">
    <citation type="journal article" date="2019" name="Int. J. Syst. Evol. Microbiol.">
        <title>The Global Catalogue of Microorganisms (GCM) 10K type strain sequencing project: providing services to taxonomists for standard genome sequencing and annotation.</title>
        <authorList>
            <consortium name="The Broad Institute Genomics Platform"/>
            <consortium name="The Broad Institute Genome Sequencing Center for Infectious Disease"/>
            <person name="Wu L."/>
            <person name="Ma J."/>
        </authorList>
    </citation>
    <scope>NUCLEOTIDE SEQUENCE [LARGE SCALE GENOMIC DNA]</scope>
    <source>
        <strain evidence="1 2">JCM 3146</strain>
    </source>
</reference>
<evidence type="ECO:0000313" key="2">
    <source>
        <dbReference type="Proteomes" id="UP001501822"/>
    </source>
</evidence>
<gene>
    <name evidence="1" type="ORF">GCM10010151_45670</name>
</gene>
<sequence>MPSSDMFPPFTAGQGRRARLLDPLSAFTLAAEVLPPVTGWRVSQYGLERIDFMR</sequence>
<dbReference type="EMBL" id="BAAABM010000045">
    <property type="protein sequence ID" value="GAA0350911.1"/>
    <property type="molecule type" value="Genomic_DNA"/>
</dbReference>
<organism evidence="1 2">
    <name type="scientific">Actinoallomurus spadix</name>
    <dbReference type="NCBI Taxonomy" id="79912"/>
    <lineage>
        <taxon>Bacteria</taxon>
        <taxon>Bacillati</taxon>
        <taxon>Actinomycetota</taxon>
        <taxon>Actinomycetes</taxon>
        <taxon>Streptosporangiales</taxon>
        <taxon>Thermomonosporaceae</taxon>
        <taxon>Actinoallomurus</taxon>
    </lineage>
</organism>
<protein>
    <submittedName>
        <fullName evidence="1">Uncharacterized protein</fullName>
    </submittedName>
</protein>
<keyword evidence="2" id="KW-1185">Reference proteome</keyword>